<protein>
    <submittedName>
        <fullName evidence="2">Uncharacterized protein DUF4387</fullName>
    </submittedName>
</protein>
<organism evidence="2 3">
    <name type="scientific">Chelatococcus asaccharovorans</name>
    <dbReference type="NCBI Taxonomy" id="28210"/>
    <lineage>
        <taxon>Bacteria</taxon>
        <taxon>Pseudomonadati</taxon>
        <taxon>Pseudomonadota</taxon>
        <taxon>Alphaproteobacteria</taxon>
        <taxon>Hyphomicrobiales</taxon>
        <taxon>Chelatococcaceae</taxon>
        <taxon>Chelatococcus</taxon>
    </lineage>
</organism>
<gene>
    <name evidence="2" type="ORF">C7450_10356</name>
</gene>
<comment type="caution">
    <text evidence="2">The sequence shown here is derived from an EMBL/GenBank/DDBJ whole genome shotgun (WGS) entry which is preliminary data.</text>
</comment>
<dbReference type="InterPro" id="IPR025496">
    <property type="entry name" value="DUF4387"/>
</dbReference>
<accession>A0A2V3UN41</accession>
<evidence type="ECO:0000313" key="3">
    <source>
        <dbReference type="Proteomes" id="UP000248021"/>
    </source>
</evidence>
<dbReference type="AlphaFoldDB" id="A0A2V3UN41"/>
<dbReference type="Pfam" id="PF14330">
    <property type="entry name" value="DUF4387"/>
    <property type="match status" value="1"/>
</dbReference>
<keyword evidence="3" id="KW-1185">Reference proteome</keyword>
<evidence type="ECO:0000313" key="2">
    <source>
        <dbReference type="EMBL" id="PXW61540.1"/>
    </source>
</evidence>
<evidence type="ECO:0000259" key="1">
    <source>
        <dbReference type="Pfam" id="PF14330"/>
    </source>
</evidence>
<feature type="domain" description="DUF4387" evidence="1">
    <location>
        <begin position="4"/>
        <end position="100"/>
    </location>
</feature>
<proteinExistence type="predicted"/>
<dbReference type="RefSeq" id="WP_210206398.1">
    <property type="nucleotide sequence ID" value="NZ_CAKNFM010000006.1"/>
</dbReference>
<dbReference type="EMBL" id="QJJK01000003">
    <property type="protein sequence ID" value="PXW61540.1"/>
    <property type="molecule type" value="Genomic_DNA"/>
</dbReference>
<name>A0A2V3UN41_9HYPH</name>
<dbReference type="Proteomes" id="UP000248021">
    <property type="component" value="Unassembled WGS sequence"/>
</dbReference>
<sequence>MTKLSELAKTIRSKNAGVDKITFDIIFTDRAVYEKVLASRAITAAKISSLYGIAQERIADFVEYDPACAIKFTIYRTSPSGSAGDSDIFGAQQYAPLLDIDVPV</sequence>
<reference evidence="2 3" key="1">
    <citation type="submission" date="2018-05" db="EMBL/GenBank/DDBJ databases">
        <title>Genomic Encyclopedia of Type Strains, Phase IV (KMG-IV): sequencing the most valuable type-strain genomes for metagenomic binning, comparative biology and taxonomic classification.</title>
        <authorList>
            <person name="Goeker M."/>
        </authorList>
    </citation>
    <scope>NUCLEOTIDE SEQUENCE [LARGE SCALE GENOMIC DNA]</scope>
    <source>
        <strain evidence="2 3">DSM 6462</strain>
    </source>
</reference>